<accession>A0ABT2U7S1</accession>
<keyword evidence="11 12" id="KW-0472">Membrane</keyword>
<dbReference type="Pfam" id="PF00512">
    <property type="entry name" value="HisKA"/>
    <property type="match status" value="1"/>
</dbReference>
<dbReference type="InterPro" id="IPR036890">
    <property type="entry name" value="HATPase_C_sf"/>
</dbReference>
<dbReference type="InterPro" id="IPR003594">
    <property type="entry name" value="HATPase_dom"/>
</dbReference>
<dbReference type="PROSITE" id="PS50885">
    <property type="entry name" value="HAMP"/>
    <property type="match status" value="1"/>
</dbReference>
<dbReference type="EMBL" id="JAOQIO010000005">
    <property type="protein sequence ID" value="MCU6790682.1"/>
    <property type="molecule type" value="Genomic_DNA"/>
</dbReference>
<keyword evidence="12" id="KW-1133">Transmembrane helix</keyword>
<dbReference type="CDD" id="cd00082">
    <property type="entry name" value="HisKA"/>
    <property type="match status" value="1"/>
</dbReference>
<dbReference type="InterPro" id="IPR005467">
    <property type="entry name" value="His_kinase_dom"/>
</dbReference>
<evidence type="ECO:0000256" key="2">
    <source>
        <dbReference type="ARBA" id="ARBA00004651"/>
    </source>
</evidence>
<evidence type="ECO:0000313" key="16">
    <source>
        <dbReference type="Proteomes" id="UP001652445"/>
    </source>
</evidence>
<evidence type="ECO:0000259" key="14">
    <source>
        <dbReference type="PROSITE" id="PS50885"/>
    </source>
</evidence>
<evidence type="ECO:0000256" key="9">
    <source>
        <dbReference type="ARBA" id="ARBA00022840"/>
    </source>
</evidence>
<dbReference type="Gene3D" id="3.30.565.10">
    <property type="entry name" value="Histidine kinase-like ATPase, C-terminal domain"/>
    <property type="match status" value="1"/>
</dbReference>
<keyword evidence="8" id="KW-0418">Kinase</keyword>
<evidence type="ECO:0000256" key="11">
    <source>
        <dbReference type="ARBA" id="ARBA00023136"/>
    </source>
</evidence>
<dbReference type="GO" id="GO:0005524">
    <property type="term" value="F:ATP binding"/>
    <property type="evidence" value="ECO:0007669"/>
    <property type="project" value="UniProtKB-KW"/>
</dbReference>
<dbReference type="SMART" id="SM00387">
    <property type="entry name" value="HATPase_c"/>
    <property type="match status" value="1"/>
</dbReference>
<dbReference type="PRINTS" id="PR00344">
    <property type="entry name" value="BCTRLSENSOR"/>
</dbReference>
<comment type="catalytic activity">
    <reaction evidence="1">
        <text>ATP + protein L-histidine = ADP + protein N-phospho-L-histidine.</text>
        <dbReference type="EC" id="2.7.13.3"/>
    </reaction>
</comment>
<feature type="domain" description="HAMP" evidence="14">
    <location>
        <begin position="66"/>
        <end position="118"/>
    </location>
</feature>
<keyword evidence="12" id="KW-0812">Transmembrane</keyword>
<dbReference type="SUPFAM" id="SSF55874">
    <property type="entry name" value="ATPase domain of HSP90 chaperone/DNA topoisomerase II/histidine kinase"/>
    <property type="match status" value="1"/>
</dbReference>
<evidence type="ECO:0000256" key="12">
    <source>
        <dbReference type="SAM" id="Phobius"/>
    </source>
</evidence>
<keyword evidence="16" id="KW-1185">Reference proteome</keyword>
<dbReference type="SUPFAM" id="SSF47384">
    <property type="entry name" value="Homodimeric domain of signal transducing histidine kinase"/>
    <property type="match status" value="1"/>
</dbReference>
<evidence type="ECO:0000256" key="7">
    <source>
        <dbReference type="ARBA" id="ARBA00022741"/>
    </source>
</evidence>
<feature type="domain" description="Histidine kinase" evidence="13">
    <location>
        <begin position="133"/>
        <end position="352"/>
    </location>
</feature>
<comment type="caution">
    <text evidence="15">The sequence shown here is derived from an EMBL/GenBank/DDBJ whole genome shotgun (WGS) entry which is preliminary data.</text>
</comment>
<dbReference type="SMART" id="SM00304">
    <property type="entry name" value="HAMP"/>
    <property type="match status" value="1"/>
</dbReference>
<dbReference type="InterPro" id="IPR036097">
    <property type="entry name" value="HisK_dim/P_sf"/>
</dbReference>
<dbReference type="Gene3D" id="6.10.340.10">
    <property type="match status" value="1"/>
</dbReference>
<protein>
    <recommendedName>
        <fullName evidence="3">histidine kinase</fullName>
        <ecNumber evidence="3">2.7.13.3</ecNumber>
    </recommendedName>
</protein>
<dbReference type="InterPro" id="IPR003660">
    <property type="entry name" value="HAMP_dom"/>
</dbReference>
<feature type="transmembrane region" description="Helical" evidence="12">
    <location>
        <begin position="43"/>
        <end position="64"/>
    </location>
</feature>
<dbReference type="PANTHER" id="PTHR43711:SF1">
    <property type="entry name" value="HISTIDINE KINASE 1"/>
    <property type="match status" value="1"/>
</dbReference>
<dbReference type="Proteomes" id="UP001652445">
    <property type="component" value="Unassembled WGS sequence"/>
</dbReference>
<gene>
    <name evidence="15" type="ORF">OB236_00960</name>
</gene>
<reference evidence="15 16" key="1">
    <citation type="submission" date="2022-09" db="EMBL/GenBank/DDBJ databases">
        <authorList>
            <person name="Han X.L."/>
            <person name="Wang Q."/>
            <person name="Lu T."/>
        </authorList>
    </citation>
    <scope>NUCLEOTIDE SEQUENCE [LARGE SCALE GENOMIC DNA]</scope>
    <source>
        <strain evidence="15 16">WQ 127069</strain>
    </source>
</reference>
<evidence type="ECO:0000313" key="15">
    <source>
        <dbReference type="EMBL" id="MCU6790682.1"/>
    </source>
</evidence>
<dbReference type="InterPro" id="IPR003661">
    <property type="entry name" value="HisK_dim/P_dom"/>
</dbReference>
<dbReference type="RefSeq" id="WP_262682181.1">
    <property type="nucleotide sequence ID" value="NZ_JAOQIO010000005.1"/>
</dbReference>
<dbReference type="Pfam" id="PF02518">
    <property type="entry name" value="HATPase_c"/>
    <property type="match status" value="1"/>
</dbReference>
<evidence type="ECO:0000256" key="10">
    <source>
        <dbReference type="ARBA" id="ARBA00023012"/>
    </source>
</evidence>
<dbReference type="Pfam" id="PF00672">
    <property type="entry name" value="HAMP"/>
    <property type="match status" value="1"/>
</dbReference>
<evidence type="ECO:0000256" key="3">
    <source>
        <dbReference type="ARBA" id="ARBA00012438"/>
    </source>
</evidence>
<evidence type="ECO:0000256" key="5">
    <source>
        <dbReference type="ARBA" id="ARBA00022553"/>
    </source>
</evidence>
<dbReference type="InterPro" id="IPR050736">
    <property type="entry name" value="Sensor_HK_Regulatory"/>
</dbReference>
<keyword evidence="10" id="KW-0902">Two-component regulatory system</keyword>
<keyword evidence="6" id="KW-0808">Transferase</keyword>
<organism evidence="15 16">
    <name type="scientific">Paenibacillus baimaensis</name>
    <dbReference type="NCBI Taxonomy" id="2982185"/>
    <lineage>
        <taxon>Bacteria</taxon>
        <taxon>Bacillati</taxon>
        <taxon>Bacillota</taxon>
        <taxon>Bacilli</taxon>
        <taxon>Bacillales</taxon>
        <taxon>Paenibacillaceae</taxon>
        <taxon>Paenibacillus</taxon>
    </lineage>
</organism>
<evidence type="ECO:0000256" key="6">
    <source>
        <dbReference type="ARBA" id="ARBA00022679"/>
    </source>
</evidence>
<name>A0ABT2U7S1_9BACL</name>
<keyword evidence="4" id="KW-1003">Cell membrane</keyword>
<keyword evidence="7" id="KW-0547">Nucleotide-binding</keyword>
<evidence type="ECO:0000256" key="8">
    <source>
        <dbReference type="ARBA" id="ARBA00022777"/>
    </source>
</evidence>
<dbReference type="PROSITE" id="PS50109">
    <property type="entry name" value="HIS_KIN"/>
    <property type="match status" value="1"/>
</dbReference>
<proteinExistence type="predicted"/>
<sequence length="353" mass="39537">MNRFMGSVGLRTYLLLTSLVSIAAILISLFVSYRKMFLTLDELIWLTLVTVGAGILSLIVHLIMTRPIERAIDMISKESQQIAQGDFRGELPLIGPVEFQAMAVHFNEMSRQLNESFQQLRSSEASRRELVANVSHDLRTPLASIQSFVEALQDDLIEDPDTYKRYLSTIRLETQRLSGLINDLFDLSRREAGAESFEPEAYHLDNLIVETLQSHLLQIEDKGIEVEGHIPEGLPPVSIMPNEIKRVVSNLLHNALRHSPEGGKIRIYAQMPKDGFVLVTVEDQGEGIAEEEQVRLFERFYRTDHSRSRASGGSGLGLAITKSIVEIHGGQVGVSSQLGKGSEFWFTVPVVQR</sequence>
<evidence type="ECO:0000256" key="1">
    <source>
        <dbReference type="ARBA" id="ARBA00000085"/>
    </source>
</evidence>
<dbReference type="CDD" id="cd00075">
    <property type="entry name" value="HATPase"/>
    <property type="match status" value="1"/>
</dbReference>
<dbReference type="PANTHER" id="PTHR43711">
    <property type="entry name" value="TWO-COMPONENT HISTIDINE KINASE"/>
    <property type="match status" value="1"/>
</dbReference>
<comment type="subcellular location">
    <subcellularLocation>
        <location evidence="2">Cell membrane</location>
        <topology evidence="2">Multi-pass membrane protein</topology>
    </subcellularLocation>
</comment>
<dbReference type="CDD" id="cd06225">
    <property type="entry name" value="HAMP"/>
    <property type="match status" value="1"/>
</dbReference>
<dbReference type="EC" id="2.7.13.3" evidence="3"/>
<dbReference type="InterPro" id="IPR004358">
    <property type="entry name" value="Sig_transdc_His_kin-like_C"/>
</dbReference>
<dbReference type="Gene3D" id="1.10.287.130">
    <property type="match status" value="1"/>
</dbReference>
<evidence type="ECO:0000259" key="13">
    <source>
        <dbReference type="PROSITE" id="PS50109"/>
    </source>
</evidence>
<keyword evidence="5" id="KW-0597">Phosphoprotein</keyword>
<evidence type="ECO:0000256" key="4">
    <source>
        <dbReference type="ARBA" id="ARBA00022475"/>
    </source>
</evidence>
<dbReference type="SMART" id="SM00388">
    <property type="entry name" value="HisKA"/>
    <property type="match status" value="1"/>
</dbReference>
<keyword evidence="9 15" id="KW-0067">ATP-binding</keyword>
<feature type="transmembrane region" description="Helical" evidence="12">
    <location>
        <begin position="12"/>
        <end position="31"/>
    </location>
</feature>